<name>R0I7A8_EXST2</name>
<accession>R0I7A8</accession>
<dbReference type="RefSeq" id="XP_008030849.1">
    <property type="nucleotide sequence ID" value="XM_008032658.1"/>
</dbReference>
<evidence type="ECO:0000313" key="1">
    <source>
        <dbReference type="EMBL" id="EOA81356.1"/>
    </source>
</evidence>
<dbReference type="HOGENOM" id="CLU_2869057_0_0_1"/>
<dbReference type="AlphaFoldDB" id="R0I7A8"/>
<reference evidence="1 2" key="1">
    <citation type="journal article" date="2012" name="PLoS Pathog.">
        <title>Diverse lifestyles and strategies of plant pathogenesis encoded in the genomes of eighteen Dothideomycetes fungi.</title>
        <authorList>
            <person name="Ohm R.A."/>
            <person name="Feau N."/>
            <person name="Henrissat B."/>
            <person name="Schoch C.L."/>
            <person name="Horwitz B.A."/>
            <person name="Barry K.W."/>
            <person name="Condon B.J."/>
            <person name="Copeland A.C."/>
            <person name="Dhillon B."/>
            <person name="Glaser F."/>
            <person name="Hesse C.N."/>
            <person name="Kosti I."/>
            <person name="LaButti K."/>
            <person name="Lindquist E.A."/>
            <person name="Lucas S."/>
            <person name="Salamov A.A."/>
            <person name="Bradshaw R.E."/>
            <person name="Ciuffetti L."/>
            <person name="Hamelin R.C."/>
            <person name="Kema G.H.J."/>
            <person name="Lawrence C."/>
            <person name="Scott J.A."/>
            <person name="Spatafora J.W."/>
            <person name="Turgeon B.G."/>
            <person name="de Wit P.J.G.M."/>
            <person name="Zhong S."/>
            <person name="Goodwin S.B."/>
            <person name="Grigoriev I.V."/>
        </authorList>
    </citation>
    <scope>NUCLEOTIDE SEQUENCE [LARGE SCALE GENOMIC DNA]</scope>
    <source>
        <strain evidence="2">28A</strain>
    </source>
</reference>
<organism evidence="1 2">
    <name type="scientific">Exserohilum turcicum (strain 28A)</name>
    <name type="common">Northern leaf blight fungus</name>
    <name type="synonym">Setosphaeria turcica</name>
    <dbReference type="NCBI Taxonomy" id="671987"/>
    <lineage>
        <taxon>Eukaryota</taxon>
        <taxon>Fungi</taxon>
        <taxon>Dikarya</taxon>
        <taxon>Ascomycota</taxon>
        <taxon>Pezizomycotina</taxon>
        <taxon>Dothideomycetes</taxon>
        <taxon>Pleosporomycetidae</taxon>
        <taxon>Pleosporales</taxon>
        <taxon>Pleosporineae</taxon>
        <taxon>Pleosporaceae</taxon>
        <taxon>Exserohilum</taxon>
    </lineage>
</organism>
<dbReference type="EMBL" id="KB908866">
    <property type="protein sequence ID" value="EOA81356.1"/>
    <property type="molecule type" value="Genomic_DNA"/>
</dbReference>
<evidence type="ECO:0000313" key="2">
    <source>
        <dbReference type="Proteomes" id="UP000016935"/>
    </source>
</evidence>
<gene>
    <name evidence="1" type="ORF">SETTUDRAFT_165840</name>
</gene>
<proteinExistence type="predicted"/>
<dbReference type="GeneID" id="19399608"/>
<sequence>MGRAVLVVGPVKPSAYQKPSGSVVFGGYDYDCSKASVMRRGPTLKVWRRPANCTVAITSDKLCP</sequence>
<keyword evidence="2" id="KW-1185">Reference proteome</keyword>
<reference evidence="1 2" key="2">
    <citation type="journal article" date="2013" name="PLoS Genet.">
        <title>Comparative genome structure, secondary metabolite, and effector coding capacity across Cochliobolus pathogens.</title>
        <authorList>
            <person name="Condon B.J."/>
            <person name="Leng Y."/>
            <person name="Wu D."/>
            <person name="Bushley K.E."/>
            <person name="Ohm R.A."/>
            <person name="Otillar R."/>
            <person name="Martin J."/>
            <person name="Schackwitz W."/>
            <person name="Grimwood J."/>
            <person name="MohdZainudin N."/>
            <person name="Xue C."/>
            <person name="Wang R."/>
            <person name="Manning V.A."/>
            <person name="Dhillon B."/>
            <person name="Tu Z.J."/>
            <person name="Steffenson B.J."/>
            <person name="Salamov A."/>
            <person name="Sun H."/>
            <person name="Lowry S."/>
            <person name="LaButti K."/>
            <person name="Han J."/>
            <person name="Copeland A."/>
            <person name="Lindquist E."/>
            <person name="Barry K."/>
            <person name="Schmutz J."/>
            <person name="Baker S.E."/>
            <person name="Ciuffetti L.M."/>
            <person name="Grigoriev I.V."/>
            <person name="Zhong S."/>
            <person name="Turgeon B.G."/>
        </authorList>
    </citation>
    <scope>NUCLEOTIDE SEQUENCE [LARGE SCALE GENOMIC DNA]</scope>
    <source>
        <strain evidence="2">28A</strain>
    </source>
</reference>
<dbReference type="Proteomes" id="UP000016935">
    <property type="component" value="Unassembled WGS sequence"/>
</dbReference>
<protein>
    <submittedName>
        <fullName evidence="1">Uncharacterized protein</fullName>
    </submittedName>
</protein>